<evidence type="ECO:0000313" key="2">
    <source>
        <dbReference type="Proteomes" id="UP000760668"/>
    </source>
</evidence>
<accession>A0A921ML49</accession>
<feature type="non-terminal residue" evidence="1">
    <location>
        <position position="1"/>
    </location>
</feature>
<gene>
    <name evidence="1" type="ORF">K8V01_04255</name>
</gene>
<evidence type="ECO:0000313" key="1">
    <source>
        <dbReference type="EMBL" id="HJG86222.1"/>
    </source>
</evidence>
<protein>
    <submittedName>
        <fullName evidence="1">Uncharacterized protein</fullName>
    </submittedName>
</protein>
<name>A0A921ML49_9FIRM</name>
<organism evidence="1 2">
    <name type="scientific">Pseudoflavonifractor capillosus</name>
    <dbReference type="NCBI Taxonomy" id="106588"/>
    <lineage>
        <taxon>Bacteria</taxon>
        <taxon>Bacillati</taxon>
        <taxon>Bacillota</taxon>
        <taxon>Clostridia</taxon>
        <taxon>Eubacteriales</taxon>
        <taxon>Oscillospiraceae</taxon>
        <taxon>Pseudoflavonifractor</taxon>
    </lineage>
</organism>
<dbReference type="AlphaFoldDB" id="A0A921ML49"/>
<proteinExistence type="predicted"/>
<dbReference type="RefSeq" id="WP_304247666.1">
    <property type="nucleotide sequence ID" value="NZ_DYUC01000036.1"/>
</dbReference>
<sequence length="82" mass="9568">GDMCLEHDTSHEIFADNFIRNRGENFMKLLRKSGGSHFFESLRRFRSRGNAAQRVQKTSVEQNCLRRDRGARRDAAARLAWN</sequence>
<comment type="caution">
    <text evidence="1">The sequence shown here is derived from an EMBL/GenBank/DDBJ whole genome shotgun (WGS) entry which is preliminary data.</text>
</comment>
<reference evidence="1" key="1">
    <citation type="journal article" date="2021" name="PeerJ">
        <title>Extensive microbial diversity within the chicken gut microbiome revealed by metagenomics and culture.</title>
        <authorList>
            <person name="Gilroy R."/>
            <person name="Ravi A."/>
            <person name="Getino M."/>
            <person name="Pursley I."/>
            <person name="Horton D.L."/>
            <person name="Alikhan N.F."/>
            <person name="Baker D."/>
            <person name="Gharbi K."/>
            <person name="Hall N."/>
            <person name="Watson M."/>
            <person name="Adriaenssens E.M."/>
            <person name="Foster-Nyarko E."/>
            <person name="Jarju S."/>
            <person name="Secka A."/>
            <person name="Antonio M."/>
            <person name="Oren A."/>
            <person name="Chaudhuri R.R."/>
            <person name="La Ragione R."/>
            <person name="Hildebrand F."/>
            <person name="Pallen M.J."/>
        </authorList>
    </citation>
    <scope>NUCLEOTIDE SEQUENCE</scope>
    <source>
        <strain evidence="1">CHK179-5677</strain>
    </source>
</reference>
<dbReference type="Proteomes" id="UP000760668">
    <property type="component" value="Unassembled WGS sequence"/>
</dbReference>
<reference evidence="1" key="2">
    <citation type="submission" date="2021-09" db="EMBL/GenBank/DDBJ databases">
        <authorList>
            <person name="Gilroy R."/>
        </authorList>
    </citation>
    <scope>NUCLEOTIDE SEQUENCE</scope>
    <source>
        <strain evidence="1">CHK179-5677</strain>
    </source>
</reference>
<dbReference type="EMBL" id="DYUC01000036">
    <property type="protein sequence ID" value="HJG86222.1"/>
    <property type="molecule type" value="Genomic_DNA"/>
</dbReference>